<evidence type="ECO:0000256" key="6">
    <source>
        <dbReference type="ARBA" id="ARBA00022737"/>
    </source>
</evidence>
<feature type="domain" description="SAM-dependent MTase DRM-type" evidence="11">
    <location>
        <begin position="280"/>
        <end position="611"/>
    </location>
</feature>
<dbReference type="PROSITE" id="PS51680">
    <property type="entry name" value="SAM_MT_DRM"/>
    <property type="match status" value="1"/>
</dbReference>
<evidence type="ECO:0000256" key="7">
    <source>
        <dbReference type="ARBA" id="ARBA00023125"/>
    </source>
</evidence>
<dbReference type="GO" id="GO:0005634">
    <property type="term" value="C:nucleus"/>
    <property type="evidence" value="ECO:0007669"/>
    <property type="project" value="UniProtKB-SubCell"/>
</dbReference>
<keyword evidence="7" id="KW-0238">DNA-binding</keyword>
<dbReference type="PANTHER" id="PTHR23068:SF25">
    <property type="entry name" value="DNA (CYTOSINE-5)-METHYLTRANSFERASE DRM2"/>
    <property type="match status" value="1"/>
</dbReference>
<evidence type="ECO:0000313" key="13">
    <source>
        <dbReference type="Proteomes" id="UP001055439"/>
    </source>
</evidence>
<dbReference type="InterPro" id="IPR050390">
    <property type="entry name" value="C5-Methyltransferase"/>
</dbReference>
<keyword evidence="5" id="KW-0949">S-adenosyl-L-methionine</keyword>
<dbReference type="InterPro" id="IPR030380">
    <property type="entry name" value="SAM_MeTfrase_DRM"/>
</dbReference>
<dbReference type="PROSITE" id="PS50030">
    <property type="entry name" value="UBA"/>
    <property type="match status" value="1"/>
</dbReference>
<keyword evidence="4" id="KW-0808">Transferase</keyword>
<dbReference type="GO" id="GO:0003677">
    <property type="term" value="F:DNA binding"/>
    <property type="evidence" value="ECO:0007669"/>
    <property type="project" value="UniProtKB-KW"/>
</dbReference>
<keyword evidence="3" id="KW-0489">Methyltransferase</keyword>
<dbReference type="AlphaFoldDB" id="A0A9E7EMI3"/>
<dbReference type="GO" id="GO:0032259">
    <property type="term" value="P:methylation"/>
    <property type="evidence" value="ECO:0007669"/>
    <property type="project" value="UniProtKB-KW"/>
</dbReference>
<feature type="compositionally biased region" description="Acidic residues" evidence="9">
    <location>
        <begin position="152"/>
        <end position="165"/>
    </location>
</feature>
<protein>
    <recommendedName>
        <fullName evidence="2">DNA (cytosine-5-)-methyltransferase</fullName>
        <ecNumber evidence="2">2.1.1.37</ecNumber>
    </recommendedName>
</protein>
<dbReference type="EMBL" id="CP097503">
    <property type="protein sequence ID" value="URD79355.1"/>
    <property type="molecule type" value="Genomic_DNA"/>
</dbReference>
<dbReference type="PANTHER" id="PTHR23068">
    <property type="entry name" value="DNA CYTOSINE-5- -METHYLTRANSFERASE 3-RELATED"/>
    <property type="match status" value="1"/>
</dbReference>
<dbReference type="Proteomes" id="UP001055439">
    <property type="component" value="Chromosome 10"/>
</dbReference>
<dbReference type="EC" id="2.1.1.37" evidence="2"/>
<dbReference type="InterPro" id="IPR015940">
    <property type="entry name" value="UBA"/>
</dbReference>
<feature type="region of interest" description="Disordered" evidence="9">
    <location>
        <begin position="134"/>
        <end position="165"/>
    </location>
</feature>
<dbReference type="GO" id="GO:0003886">
    <property type="term" value="F:DNA (cytosine-5-)-methyltransferase activity"/>
    <property type="evidence" value="ECO:0007669"/>
    <property type="project" value="UniProtKB-EC"/>
</dbReference>
<keyword evidence="6" id="KW-0677">Repeat</keyword>
<evidence type="ECO:0000259" key="10">
    <source>
        <dbReference type="PROSITE" id="PS50030"/>
    </source>
</evidence>
<evidence type="ECO:0000256" key="4">
    <source>
        <dbReference type="ARBA" id="ARBA00022679"/>
    </source>
</evidence>
<dbReference type="SUPFAM" id="SSF53335">
    <property type="entry name" value="S-adenosyl-L-methionine-dependent methyltransferases"/>
    <property type="match status" value="2"/>
</dbReference>
<name>A0A9E7EMI3_9LILI</name>
<feature type="compositionally biased region" description="Basic and acidic residues" evidence="9">
    <location>
        <begin position="212"/>
        <end position="230"/>
    </location>
</feature>
<dbReference type="Gene3D" id="3.40.50.150">
    <property type="entry name" value="Vaccinia Virus protein VP39"/>
    <property type="match status" value="2"/>
</dbReference>
<keyword evidence="8" id="KW-0539">Nucleus</keyword>
<evidence type="ECO:0000259" key="11">
    <source>
        <dbReference type="PROSITE" id="PS51680"/>
    </source>
</evidence>
<keyword evidence="13" id="KW-1185">Reference proteome</keyword>
<feature type="compositionally biased region" description="Basic residues" evidence="9">
    <location>
        <begin position="231"/>
        <end position="251"/>
    </location>
</feature>
<dbReference type="InterPro" id="IPR001525">
    <property type="entry name" value="C5_MeTfrase"/>
</dbReference>
<dbReference type="Pfam" id="PF00145">
    <property type="entry name" value="DNA_methylase"/>
    <property type="match status" value="1"/>
</dbReference>
<accession>A0A9E7EMI3</accession>
<evidence type="ECO:0000313" key="12">
    <source>
        <dbReference type="EMBL" id="URD79355.1"/>
    </source>
</evidence>
<evidence type="ECO:0000256" key="1">
    <source>
        <dbReference type="ARBA" id="ARBA00004123"/>
    </source>
</evidence>
<dbReference type="InterPro" id="IPR029063">
    <property type="entry name" value="SAM-dependent_MTases_sf"/>
</dbReference>
<evidence type="ECO:0000256" key="9">
    <source>
        <dbReference type="SAM" id="MobiDB-lite"/>
    </source>
</evidence>
<proteinExistence type="predicted"/>
<feature type="region of interest" description="Disordered" evidence="9">
    <location>
        <begin position="212"/>
        <end position="268"/>
    </location>
</feature>
<evidence type="ECO:0000256" key="3">
    <source>
        <dbReference type="ARBA" id="ARBA00022603"/>
    </source>
</evidence>
<gene>
    <name evidence="12" type="ORF">MUK42_05013</name>
</gene>
<organism evidence="12 13">
    <name type="scientific">Musa troglodytarum</name>
    <name type="common">fe'i banana</name>
    <dbReference type="NCBI Taxonomy" id="320322"/>
    <lineage>
        <taxon>Eukaryota</taxon>
        <taxon>Viridiplantae</taxon>
        <taxon>Streptophyta</taxon>
        <taxon>Embryophyta</taxon>
        <taxon>Tracheophyta</taxon>
        <taxon>Spermatophyta</taxon>
        <taxon>Magnoliopsida</taxon>
        <taxon>Liliopsida</taxon>
        <taxon>Zingiberales</taxon>
        <taxon>Musaceae</taxon>
        <taxon>Musa</taxon>
    </lineage>
</organism>
<feature type="compositionally biased region" description="Polar residues" evidence="9">
    <location>
        <begin position="252"/>
        <end position="265"/>
    </location>
</feature>
<evidence type="ECO:0000256" key="5">
    <source>
        <dbReference type="ARBA" id="ARBA00022691"/>
    </source>
</evidence>
<evidence type="ECO:0000256" key="2">
    <source>
        <dbReference type="ARBA" id="ARBA00011975"/>
    </source>
</evidence>
<dbReference type="OrthoDB" id="641149at2759"/>
<evidence type="ECO:0000256" key="8">
    <source>
        <dbReference type="ARBA" id="ARBA00023242"/>
    </source>
</evidence>
<reference evidence="12" key="1">
    <citation type="submission" date="2022-05" db="EMBL/GenBank/DDBJ databases">
        <title>The Musa troglodytarum L. genome provides insights into the mechanism of non-climacteric behaviour and enrichment of carotenoids.</title>
        <authorList>
            <person name="Wang J."/>
        </authorList>
    </citation>
    <scope>NUCLEOTIDE SEQUENCE</scope>
    <source>
        <tissue evidence="12">Leaf</tissue>
    </source>
</reference>
<sequence>MDAVIYLQGSSRNDGNQNRTYIHHSRNGNIRYVESSGACDRSKATRVPVYKRCNAPQSSPSSRAGFNASLRARSPSLKRCCLLVIVPRIPIADFIEMGFSEDSVMKAVEENGGSDRDAILETLLASAAIEESPARLHHPAGDGSSSGHDLSDEVDFSDEDSMEDDSEDKLITLVEMGFPSNEASAAIHRCGPNASIWELADSIHAAEVAKTFERDPGESSRVNEEPESHQRSRSRGKKRKHAETRSKRRRSLTGNQSPTISSSRQMVGFGLPDEPTTATCRRLLPEAAAGPPYFYYENDALAPKEVWATISHLLYDVEPEFVDSKHFCAASRKRAYAHNLPIQNRFPVMPVAPKTIQEALPETTKWWPAWDTRTQLNCLLASTASARLTDKIRKELQKFGDPPPSRTQRYVVDECRRWNLIWVGRHKVAPLEPGEIETVLGFPKDHTRGGGITRTERYRCLGSSFQVDTVGYHLSVLRDMFPNGMTVLSLFSGIGGAEVALHRLGIHLRAVVSVENSEQSRSILRSWWAETNQTGTLIEHSDVRQLDRERLEQLIARLGGFDLVIGGSPWNDDLAGSSRRQRDGLQGDHSSSLFYEYFRILELVRGIMGKKV</sequence>
<feature type="domain" description="UBA" evidence="10">
    <location>
        <begin position="84"/>
        <end position="126"/>
    </location>
</feature>
<comment type="subcellular location">
    <subcellularLocation>
        <location evidence="1">Nucleus</location>
    </subcellularLocation>
</comment>